<proteinExistence type="predicted"/>
<evidence type="ECO:0000313" key="2">
    <source>
        <dbReference type="Proteomes" id="UP000241964"/>
    </source>
</evidence>
<organism evidence="1 2">
    <name type="scientific">Dyadobacter jiangsuensis</name>
    <dbReference type="NCBI Taxonomy" id="1591085"/>
    <lineage>
        <taxon>Bacteria</taxon>
        <taxon>Pseudomonadati</taxon>
        <taxon>Bacteroidota</taxon>
        <taxon>Cytophagia</taxon>
        <taxon>Cytophagales</taxon>
        <taxon>Spirosomataceae</taxon>
        <taxon>Dyadobacter</taxon>
    </lineage>
</organism>
<dbReference type="AlphaFoldDB" id="A0A2P8GC91"/>
<name>A0A2P8GC91_9BACT</name>
<protein>
    <submittedName>
        <fullName evidence="1">Uncharacterized protein</fullName>
    </submittedName>
</protein>
<reference evidence="1 2" key="1">
    <citation type="submission" date="2018-03" db="EMBL/GenBank/DDBJ databases">
        <title>Genomic Encyclopedia of Archaeal and Bacterial Type Strains, Phase II (KMG-II): from individual species to whole genera.</title>
        <authorList>
            <person name="Goeker M."/>
        </authorList>
    </citation>
    <scope>NUCLEOTIDE SEQUENCE [LARGE SCALE GENOMIC DNA]</scope>
    <source>
        <strain evidence="1 2">DSM 29057</strain>
    </source>
</reference>
<dbReference type="Proteomes" id="UP000241964">
    <property type="component" value="Unassembled WGS sequence"/>
</dbReference>
<gene>
    <name evidence="1" type="ORF">CLV60_103458</name>
</gene>
<accession>A0A2P8GC91</accession>
<sequence length="93" mass="10343">MIVEIHFQEGFSNEKAQLLVDGEVVEEFFLNTRFQLGMAAIKKVDAVRGTKVQVALPDRSIKQPVPVSHPYVKVSLEDGKLTVSPTDQMPGYV</sequence>
<evidence type="ECO:0000313" key="1">
    <source>
        <dbReference type="EMBL" id="PSL31592.1"/>
    </source>
</evidence>
<dbReference type="OrthoDB" id="961174at2"/>
<dbReference type="EMBL" id="PYAS01000003">
    <property type="protein sequence ID" value="PSL31592.1"/>
    <property type="molecule type" value="Genomic_DNA"/>
</dbReference>
<dbReference type="RefSeq" id="WP_106594905.1">
    <property type="nucleotide sequence ID" value="NZ_PYAS01000003.1"/>
</dbReference>
<keyword evidence="2" id="KW-1185">Reference proteome</keyword>
<comment type="caution">
    <text evidence="1">The sequence shown here is derived from an EMBL/GenBank/DDBJ whole genome shotgun (WGS) entry which is preliminary data.</text>
</comment>